<comment type="caution">
    <text evidence="3">The sequence shown here is derived from an EMBL/GenBank/DDBJ whole genome shotgun (WGS) entry which is preliminary data.</text>
</comment>
<evidence type="ECO:0000313" key="4">
    <source>
        <dbReference type="Proteomes" id="UP000598426"/>
    </source>
</evidence>
<accession>A0ABR8NID7</accession>
<keyword evidence="4" id="KW-1185">Reference proteome</keyword>
<keyword evidence="1" id="KW-1133">Transmembrane helix</keyword>
<dbReference type="Proteomes" id="UP000598426">
    <property type="component" value="Unassembled WGS sequence"/>
</dbReference>
<gene>
    <name evidence="3" type="ORF">IF188_01940</name>
</gene>
<name>A0ABR8NID7_9MICO</name>
<reference evidence="3 4" key="1">
    <citation type="submission" date="2020-09" db="EMBL/GenBank/DDBJ databases">
        <title>Isolation and identification of active actinomycetes.</title>
        <authorList>
            <person name="Li X."/>
        </authorList>
    </citation>
    <scope>NUCLEOTIDE SEQUENCE [LARGE SCALE GENOMIC DNA]</scope>
    <source>
        <strain evidence="3 4">NEAU-LLC</strain>
    </source>
</reference>
<sequence length="346" mass="36491">MLRASALTAAIAAIAGVVLPLQLSAGAAAAADDGSVTWSVQPADENGPDGRPWIEQTLDPGESAQEHLAVRNFSDHDVTFRLTAADGYFNENGRFNILPAGQESTAAGRWIQLPESVTVAAGETAVVALMIRVPDDAEPGDHAAGVAASISSTGADDAGATVGVESRVGFRVMTRVTGELSPSAVVDKIETAYLTAWNPVAPGRLRVEFDVVNTGNTRLRIAGVVTADGRQVDFPPQDEPQELLSGDARHFTVEIDGVWPQFVVPVAIDLEPEVIVVSGEAPTLAAMRADATAWAMPWPQLLVVLGVGMLAAALVWRRGRSRGRLDALLEEAREAGRREVAESRLP</sequence>
<keyword evidence="1" id="KW-0472">Membrane</keyword>
<keyword evidence="2" id="KW-0732">Signal</keyword>
<evidence type="ECO:0000256" key="2">
    <source>
        <dbReference type="SAM" id="SignalP"/>
    </source>
</evidence>
<dbReference type="EMBL" id="JACXZS010000001">
    <property type="protein sequence ID" value="MBD3940460.1"/>
    <property type="molecule type" value="Genomic_DNA"/>
</dbReference>
<proteinExistence type="predicted"/>
<organism evidence="3 4">
    <name type="scientific">Microbacterium helvum</name>
    <dbReference type="NCBI Taxonomy" id="2773713"/>
    <lineage>
        <taxon>Bacteria</taxon>
        <taxon>Bacillati</taxon>
        <taxon>Actinomycetota</taxon>
        <taxon>Actinomycetes</taxon>
        <taxon>Micrococcales</taxon>
        <taxon>Microbacteriaceae</taxon>
        <taxon>Microbacterium</taxon>
    </lineage>
</organism>
<feature type="signal peptide" evidence="2">
    <location>
        <begin position="1"/>
        <end position="30"/>
    </location>
</feature>
<keyword evidence="1" id="KW-0812">Transmembrane</keyword>
<feature type="chain" id="PRO_5046736509" evidence="2">
    <location>
        <begin position="31"/>
        <end position="346"/>
    </location>
</feature>
<evidence type="ECO:0000313" key="3">
    <source>
        <dbReference type="EMBL" id="MBD3940460.1"/>
    </source>
</evidence>
<protein>
    <submittedName>
        <fullName evidence="3">DUF916 domain-containing protein</fullName>
    </submittedName>
</protein>
<evidence type="ECO:0000256" key="1">
    <source>
        <dbReference type="SAM" id="Phobius"/>
    </source>
</evidence>
<feature type="transmembrane region" description="Helical" evidence="1">
    <location>
        <begin position="298"/>
        <end position="316"/>
    </location>
</feature>